<accession>A0A8R1UZS3</accession>
<evidence type="ECO:0000313" key="1">
    <source>
        <dbReference type="EnsemblMetazoa" id="PPA44332.1"/>
    </source>
</evidence>
<sequence length="180" mass="19783">MHDRARRSRAAHDRNIISDRYLHFAEHPVCTVHLQISIGIEGADGGAECGVQCRLEGGRARGERGRELSVMGVVSKPLLDAVKMRVGIRSVLCLSAHSDGQRVETALELVLYLGSAPAAPPRSAHSEYSPSRPFETCTSCPGLKWMSVDIFFDTTNNCDFNRTLSRSTSSMHRRSIPASF</sequence>
<evidence type="ECO:0000313" key="2">
    <source>
        <dbReference type="Proteomes" id="UP000005239"/>
    </source>
</evidence>
<protein>
    <submittedName>
        <fullName evidence="1">Uncharacterized protein</fullName>
    </submittedName>
</protein>
<dbReference type="AlphaFoldDB" id="A0A2A6BPG4"/>
<reference evidence="2" key="1">
    <citation type="journal article" date="2008" name="Nat. Genet.">
        <title>The Pristionchus pacificus genome provides a unique perspective on nematode lifestyle and parasitism.</title>
        <authorList>
            <person name="Dieterich C."/>
            <person name="Clifton S.W."/>
            <person name="Schuster L.N."/>
            <person name="Chinwalla A."/>
            <person name="Delehaunty K."/>
            <person name="Dinkelacker I."/>
            <person name="Fulton L."/>
            <person name="Fulton R."/>
            <person name="Godfrey J."/>
            <person name="Minx P."/>
            <person name="Mitreva M."/>
            <person name="Roeseler W."/>
            <person name="Tian H."/>
            <person name="Witte H."/>
            <person name="Yang S.P."/>
            <person name="Wilson R.K."/>
            <person name="Sommer R.J."/>
        </authorList>
    </citation>
    <scope>NUCLEOTIDE SEQUENCE [LARGE SCALE GENOMIC DNA]</scope>
    <source>
        <strain evidence="2">PS312</strain>
    </source>
</reference>
<proteinExistence type="predicted"/>
<keyword evidence="2" id="KW-1185">Reference proteome</keyword>
<name>A0A2A6BPG4_PRIPA</name>
<dbReference type="Proteomes" id="UP000005239">
    <property type="component" value="Unassembled WGS sequence"/>
</dbReference>
<gene>
    <name evidence="1" type="primary">WBGene00282701</name>
</gene>
<dbReference type="EnsemblMetazoa" id="PPA44332.1">
    <property type="protein sequence ID" value="PPA44332.1"/>
    <property type="gene ID" value="WBGene00282701"/>
</dbReference>
<accession>A0A2A6BPG4</accession>
<reference evidence="1" key="2">
    <citation type="submission" date="2022-06" db="UniProtKB">
        <authorList>
            <consortium name="EnsemblMetazoa"/>
        </authorList>
    </citation>
    <scope>IDENTIFICATION</scope>
    <source>
        <strain evidence="1">PS312</strain>
    </source>
</reference>
<organism evidence="1 2">
    <name type="scientific">Pristionchus pacificus</name>
    <name type="common">Parasitic nematode worm</name>
    <dbReference type="NCBI Taxonomy" id="54126"/>
    <lineage>
        <taxon>Eukaryota</taxon>
        <taxon>Metazoa</taxon>
        <taxon>Ecdysozoa</taxon>
        <taxon>Nematoda</taxon>
        <taxon>Chromadorea</taxon>
        <taxon>Rhabditida</taxon>
        <taxon>Rhabditina</taxon>
        <taxon>Diplogasteromorpha</taxon>
        <taxon>Diplogasteroidea</taxon>
        <taxon>Neodiplogasteridae</taxon>
        <taxon>Pristionchus</taxon>
    </lineage>
</organism>